<feature type="compositionally biased region" description="Low complexity" evidence="1">
    <location>
        <begin position="82"/>
        <end position="97"/>
    </location>
</feature>
<gene>
    <name evidence="2" type="ORF">F2P81_005209</name>
</gene>
<evidence type="ECO:0000256" key="1">
    <source>
        <dbReference type="SAM" id="MobiDB-lite"/>
    </source>
</evidence>
<evidence type="ECO:0000313" key="2">
    <source>
        <dbReference type="EMBL" id="KAF0041677.1"/>
    </source>
</evidence>
<dbReference type="AlphaFoldDB" id="A0A6A4T5W6"/>
<feature type="region of interest" description="Disordered" evidence="1">
    <location>
        <begin position="1"/>
        <end position="97"/>
    </location>
</feature>
<protein>
    <submittedName>
        <fullName evidence="2">Uncharacterized protein</fullName>
    </submittedName>
</protein>
<accession>A0A6A4T5W6</accession>
<name>A0A6A4T5W6_SCOMX</name>
<feature type="compositionally biased region" description="Polar residues" evidence="1">
    <location>
        <begin position="8"/>
        <end position="21"/>
    </location>
</feature>
<organism evidence="2 3">
    <name type="scientific">Scophthalmus maximus</name>
    <name type="common">Turbot</name>
    <name type="synonym">Psetta maxima</name>
    <dbReference type="NCBI Taxonomy" id="52904"/>
    <lineage>
        <taxon>Eukaryota</taxon>
        <taxon>Metazoa</taxon>
        <taxon>Chordata</taxon>
        <taxon>Craniata</taxon>
        <taxon>Vertebrata</taxon>
        <taxon>Euteleostomi</taxon>
        <taxon>Actinopterygii</taxon>
        <taxon>Neopterygii</taxon>
        <taxon>Teleostei</taxon>
        <taxon>Neoteleostei</taxon>
        <taxon>Acanthomorphata</taxon>
        <taxon>Carangaria</taxon>
        <taxon>Pleuronectiformes</taxon>
        <taxon>Pleuronectoidei</taxon>
        <taxon>Scophthalmidae</taxon>
        <taxon>Scophthalmus</taxon>
    </lineage>
</organism>
<dbReference type="Proteomes" id="UP000438429">
    <property type="component" value="Unassembled WGS sequence"/>
</dbReference>
<dbReference type="EMBL" id="VEVO01000005">
    <property type="protein sequence ID" value="KAF0041677.1"/>
    <property type="molecule type" value="Genomic_DNA"/>
</dbReference>
<reference evidence="2 3" key="1">
    <citation type="submission" date="2019-06" db="EMBL/GenBank/DDBJ databases">
        <title>Draft genomes of female and male turbot (Scophthalmus maximus).</title>
        <authorList>
            <person name="Xu H."/>
            <person name="Xu X.-W."/>
            <person name="Shao C."/>
            <person name="Chen S."/>
        </authorList>
    </citation>
    <scope>NUCLEOTIDE SEQUENCE [LARGE SCALE GENOMIC DNA]</scope>
    <source>
        <strain evidence="2">Ysfricsl-2016a</strain>
        <tissue evidence="2">Blood</tissue>
    </source>
</reference>
<proteinExistence type="predicted"/>
<comment type="caution">
    <text evidence="2">The sequence shown here is derived from an EMBL/GenBank/DDBJ whole genome shotgun (WGS) entry which is preliminary data.</text>
</comment>
<sequence length="97" mass="10234">MNLPFPSSADTNPDALNQTQPLLGGPAAEGDAPRDTSLMRDVTFQPRRSASTRPDGRLHTRLVLLRCGQSQQNPALEDGVASLTSTEGTEGTEGTSV</sequence>
<evidence type="ECO:0000313" key="3">
    <source>
        <dbReference type="Proteomes" id="UP000438429"/>
    </source>
</evidence>